<accession>I4G695</accession>
<keyword evidence="1" id="KW-0732">Signal</keyword>
<dbReference type="NCBIfam" id="TIGR04155">
    <property type="entry name" value="cyano_PEP"/>
    <property type="match status" value="1"/>
</dbReference>
<dbReference type="InterPro" id="IPR013424">
    <property type="entry name" value="Ice-binding_C"/>
</dbReference>
<evidence type="ECO:0000313" key="3">
    <source>
        <dbReference type="Proteomes" id="UP000003480"/>
    </source>
</evidence>
<feature type="chain" id="PRO_5003689666" description="PEP-CTERM protein-sorting domain-containing protein" evidence="1">
    <location>
        <begin position="30"/>
        <end position="182"/>
    </location>
</feature>
<gene>
    <name evidence="2" type="ORF">MICAC_4600005</name>
</gene>
<dbReference type="Proteomes" id="UP000003480">
    <property type="component" value="Unassembled WGS sequence"/>
</dbReference>
<dbReference type="InterPro" id="IPR026374">
    <property type="entry name" value="Cyano_PEP"/>
</dbReference>
<reference evidence="2 3" key="1">
    <citation type="submission" date="2012-04" db="EMBL/GenBank/DDBJ databases">
        <authorList>
            <person name="Genoscope - CEA"/>
        </authorList>
    </citation>
    <scope>NUCLEOTIDE SEQUENCE [LARGE SCALE GENOMIC DNA]</scope>
    <source>
        <strain evidence="2 3">9443</strain>
    </source>
</reference>
<dbReference type="EMBL" id="CAIJ01000402">
    <property type="protein sequence ID" value="CCI03456.1"/>
    <property type="molecule type" value="Genomic_DNA"/>
</dbReference>
<dbReference type="NCBIfam" id="TIGR02595">
    <property type="entry name" value="PEP_CTERM"/>
    <property type="match status" value="1"/>
</dbReference>
<dbReference type="HOGENOM" id="CLU_1568942_0_0_3"/>
<feature type="signal peptide" evidence="1">
    <location>
        <begin position="1"/>
        <end position="29"/>
    </location>
</feature>
<evidence type="ECO:0008006" key="4">
    <source>
        <dbReference type="Google" id="ProtNLM"/>
    </source>
</evidence>
<proteinExistence type="predicted"/>
<protein>
    <recommendedName>
        <fullName evidence="4">PEP-CTERM protein-sorting domain-containing protein</fullName>
    </recommendedName>
</protein>
<comment type="caution">
    <text evidence="2">The sequence shown here is derived from an EMBL/GenBank/DDBJ whole genome shotgun (WGS) entry which is preliminary data.</text>
</comment>
<evidence type="ECO:0000256" key="1">
    <source>
        <dbReference type="SAM" id="SignalP"/>
    </source>
</evidence>
<dbReference type="AlphaFoldDB" id="I4G695"/>
<organism evidence="2 3">
    <name type="scientific">Microcystis aeruginosa PCC 9443</name>
    <dbReference type="NCBI Taxonomy" id="1160281"/>
    <lineage>
        <taxon>Bacteria</taxon>
        <taxon>Bacillati</taxon>
        <taxon>Cyanobacteriota</taxon>
        <taxon>Cyanophyceae</taxon>
        <taxon>Oscillatoriophycideae</taxon>
        <taxon>Chroococcales</taxon>
        <taxon>Microcystaceae</taxon>
        <taxon>Microcystis</taxon>
    </lineage>
</organism>
<dbReference type="RefSeq" id="WP_002769443.1">
    <property type="nucleotide sequence ID" value="NZ_HE972997.1"/>
</dbReference>
<name>I4G695_MICAE</name>
<sequence length="182" mass="18699">MKTKPANLLLAATTALLASTFSAHSPAQALTWTINNGTVDSNPATAITGSFTIDNENSLAPNITFSNLMIDGLTFTAADVIKISLATPSGSGIQAIDWLNGLNSLSFVFDSPLTTAAGTILLNNIASDFNSDAVSGSVTAVSPPPTAVPEPSTLLGLAVAFSSCVFLKRKLKGENQEIISEG</sequence>
<evidence type="ECO:0000313" key="2">
    <source>
        <dbReference type="EMBL" id="CCI03456.1"/>
    </source>
</evidence>